<comment type="function">
    <text evidence="2 9 11">Excises uracil residues from the DNA which can arise as a result of misincorporation of dUMP residues by DNA polymerase or due to deamination of cytosine.</text>
</comment>
<keyword evidence="6 9" id="KW-0227">DNA damage</keyword>
<gene>
    <name evidence="9" type="primary">ung</name>
    <name evidence="13" type="ORF">PVOR_11650</name>
</gene>
<dbReference type="NCBIfam" id="NF003588">
    <property type="entry name" value="PRK05254.1-1"/>
    <property type="match status" value="1"/>
</dbReference>
<dbReference type="GO" id="GO:0097510">
    <property type="term" value="P:base-excision repair, AP site formation via deaminated base removal"/>
    <property type="evidence" value="ECO:0007669"/>
    <property type="project" value="TreeGrafter"/>
</dbReference>
<dbReference type="InterPro" id="IPR018085">
    <property type="entry name" value="Ura-DNA_Glyclase_AS"/>
</dbReference>
<dbReference type="GO" id="GO:0004844">
    <property type="term" value="F:uracil DNA N-glycosylase activity"/>
    <property type="evidence" value="ECO:0007669"/>
    <property type="project" value="UniProtKB-UniRule"/>
</dbReference>
<evidence type="ECO:0000256" key="8">
    <source>
        <dbReference type="ARBA" id="ARBA00023204"/>
    </source>
</evidence>
<name>A0A2R9SW78_9BACL</name>
<comment type="subcellular location">
    <subcellularLocation>
        <location evidence="9">Cytoplasm</location>
    </subcellularLocation>
</comment>
<dbReference type="CDD" id="cd10027">
    <property type="entry name" value="UDG-F1-like"/>
    <property type="match status" value="1"/>
</dbReference>
<organism evidence="13 14">
    <name type="scientific">Paenibacillus vortex V453</name>
    <dbReference type="NCBI Taxonomy" id="715225"/>
    <lineage>
        <taxon>Bacteria</taxon>
        <taxon>Bacillati</taxon>
        <taxon>Bacillota</taxon>
        <taxon>Bacilli</taxon>
        <taxon>Bacillales</taxon>
        <taxon>Paenibacillaceae</taxon>
        <taxon>Paenibacillus</taxon>
    </lineage>
</organism>
<dbReference type="SMART" id="SM00987">
    <property type="entry name" value="UreE_C"/>
    <property type="match status" value="1"/>
</dbReference>
<dbReference type="FunFam" id="3.40.470.10:FF:000001">
    <property type="entry name" value="Uracil-DNA glycosylase"/>
    <property type="match status" value="1"/>
</dbReference>
<comment type="caution">
    <text evidence="13">The sequence shown here is derived from an EMBL/GenBank/DDBJ whole genome shotgun (WGS) entry which is preliminary data.</text>
</comment>
<feature type="domain" description="Uracil-DNA glycosylase-like" evidence="12">
    <location>
        <begin position="49"/>
        <end position="209"/>
    </location>
</feature>
<dbReference type="GO" id="GO:0005737">
    <property type="term" value="C:cytoplasm"/>
    <property type="evidence" value="ECO:0007669"/>
    <property type="project" value="UniProtKB-SubCell"/>
</dbReference>
<dbReference type="InterPro" id="IPR002043">
    <property type="entry name" value="UDG_fam1"/>
</dbReference>
<dbReference type="EC" id="3.2.2.27" evidence="4 9"/>
<comment type="catalytic activity">
    <reaction evidence="1 9 11">
        <text>Hydrolyzes single-stranded DNA or mismatched double-stranded DNA and polynucleotides, releasing free uracil.</text>
        <dbReference type="EC" id="3.2.2.27"/>
    </reaction>
</comment>
<dbReference type="AlphaFoldDB" id="A0A2R9SW78"/>
<dbReference type="SUPFAM" id="SSF52141">
    <property type="entry name" value="Uracil-DNA glycosylase-like"/>
    <property type="match status" value="1"/>
</dbReference>
<evidence type="ECO:0000256" key="2">
    <source>
        <dbReference type="ARBA" id="ARBA00002631"/>
    </source>
</evidence>
<evidence type="ECO:0000256" key="11">
    <source>
        <dbReference type="RuleBase" id="RU003780"/>
    </source>
</evidence>
<evidence type="ECO:0000259" key="12">
    <source>
        <dbReference type="SMART" id="SM00986"/>
    </source>
</evidence>
<proteinExistence type="inferred from homology"/>
<keyword evidence="7 9" id="KW-0378">Hydrolase</keyword>
<evidence type="ECO:0000256" key="9">
    <source>
        <dbReference type="HAMAP-Rule" id="MF_00148"/>
    </source>
</evidence>
<dbReference type="NCBIfam" id="NF003592">
    <property type="entry name" value="PRK05254.1-5"/>
    <property type="match status" value="1"/>
</dbReference>
<dbReference type="InterPro" id="IPR005122">
    <property type="entry name" value="Uracil-DNA_glycosylase-like"/>
</dbReference>
<accession>A0A2R9SW78</accession>
<dbReference type="NCBIfam" id="NF003589">
    <property type="entry name" value="PRK05254.1-2"/>
    <property type="match status" value="1"/>
</dbReference>
<dbReference type="PANTHER" id="PTHR11264">
    <property type="entry name" value="URACIL-DNA GLYCOSYLASE"/>
    <property type="match status" value="1"/>
</dbReference>
<dbReference type="PANTHER" id="PTHR11264:SF0">
    <property type="entry name" value="URACIL-DNA GLYCOSYLASE"/>
    <property type="match status" value="1"/>
</dbReference>
<protein>
    <recommendedName>
        <fullName evidence="5 9">Uracil-DNA glycosylase</fullName>
        <shortName evidence="9">UDG</shortName>
        <ecNumber evidence="4 9">3.2.2.27</ecNumber>
    </recommendedName>
</protein>
<evidence type="ECO:0000313" key="13">
    <source>
        <dbReference type="EMBL" id="EFU41600.1"/>
    </source>
</evidence>
<evidence type="ECO:0000256" key="6">
    <source>
        <dbReference type="ARBA" id="ARBA00022763"/>
    </source>
</evidence>
<dbReference type="InterPro" id="IPR036895">
    <property type="entry name" value="Uracil-DNA_glycosylase-like_sf"/>
</dbReference>
<evidence type="ECO:0000256" key="7">
    <source>
        <dbReference type="ARBA" id="ARBA00022801"/>
    </source>
</evidence>
<dbReference type="NCBIfam" id="TIGR00628">
    <property type="entry name" value="ung"/>
    <property type="match status" value="1"/>
</dbReference>
<evidence type="ECO:0000256" key="10">
    <source>
        <dbReference type="PROSITE-ProRule" id="PRU10072"/>
    </source>
</evidence>
<keyword evidence="8 9" id="KW-0234">DNA repair</keyword>
<reference evidence="13 14" key="1">
    <citation type="journal article" date="2010" name="BMC Genomics">
        <title>Genome sequence of the pattern forming Paenibacillus vortex bacterium reveals potential for thriving in complex environments.</title>
        <authorList>
            <person name="Sirota-Madi A."/>
            <person name="Olender T."/>
            <person name="Helman Y."/>
            <person name="Ingham C."/>
            <person name="Brainis I."/>
            <person name="Roth D."/>
            <person name="Hagi E."/>
            <person name="Brodsky L."/>
            <person name="Leshkowitz D."/>
            <person name="Galatenko V."/>
            <person name="Nikolaev V."/>
            <person name="Mugasimangalam R.C."/>
            <person name="Bransburg-Zabary S."/>
            <person name="Gutnick D.L."/>
            <person name="Lancet D."/>
            <person name="Ben-Jacob E."/>
        </authorList>
    </citation>
    <scope>NUCLEOTIDE SEQUENCE [LARGE SCALE GENOMIC DNA]</scope>
    <source>
        <strain evidence="13 14">V453</strain>
    </source>
</reference>
<evidence type="ECO:0000256" key="4">
    <source>
        <dbReference type="ARBA" id="ARBA00012030"/>
    </source>
</evidence>
<evidence type="ECO:0000313" key="14">
    <source>
        <dbReference type="Proteomes" id="UP000003094"/>
    </source>
</evidence>
<comment type="similarity">
    <text evidence="3 9 11">Belongs to the uracil-DNA glycosylase (UDG) superfamily. UNG family.</text>
</comment>
<dbReference type="Pfam" id="PF03167">
    <property type="entry name" value="UDG"/>
    <property type="match status" value="1"/>
</dbReference>
<keyword evidence="9" id="KW-0963">Cytoplasm</keyword>
<dbReference type="HAMAP" id="MF_00148">
    <property type="entry name" value="UDG"/>
    <property type="match status" value="1"/>
</dbReference>
<evidence type="ECO:0000256" key="5">
    <source>
        <dbReference type="ARBA" id="ARBA00018429"/>
    </source>
</evidence>
<sequence length="230" mass="25929">MRMFNNDWDVILNGEMDKPYFEALMERVDEEYRRSTVYPPKEDIFRALHQTSYESTKVVILGQDPYHGRKQAQGLSFSVSPGVTIPPSLRNIHKELASDLGVPVPHHGSLQSWADQGVLLLNAVLTVREGEPNSHKGIGWERFTDTVIAKLNERDQPMVFILWGSYAQKKGSFIDRSRHKVLESSHPSPFAAHKGFFGSRPFSASNAYLMQKGMDPVNWDIPSTSGDGVE</sequence>
<dbReference type="Gene3D" id="3.40.470.10">
    <property type="entry name" value="Uracil-DNA glycosylase-like domain"/>
    <property type="match status" value="1"/>
</dbReference>
<dbReference type="EMBL" id="ADHJ01000018">
    <property type="protein sequence ID" value="EFU41600.1"/>
    <property type="molecule type" value="Genomic_DNA"/>
</dbReference>
<feature type="active site" description="Proton acceptor" evidence="9 10">
    <location>
        <position position="64"/>
    </location>
</feature>
<evidence type="ECO:0000256" key="3">
    <source>
        <dbReference type="ARBA" id="ARBA00008184"/>
    </source>
</evidence>
<dbReference type="PROSITE" id="PS00130">
    <property type="entry name" value="U_DNA_GLYCOSYLASE"/>
    <property type="match status" value="1"/>
</dbReference>
<keyword evidence="14" id="KW-1185">Reference proteome</keyword>
<dbReference type="KEGG" id="pvo:PVOR_11650"/>
<dbReference type="NCBIfam" id="NF003591">
    <property type="entry name" value="PRK05254.1-4"/>
    <property type="match status" value="1"/>
</dbReference>
<evidence type="ECO:0000256" key="1">
    <source>
        <dbReference type="ARBA" id="ARBA00001400"/>
    </source>
</evidence>
<dbReference type="SMART" id="SM00986">
    <property type="entry name" value="UDG"/>
    <property type="match status" value="1"/>
</dbReference>
<dbReference type="Proteomes" id="UP000003094">
    <property type="component" value="Unassembled WGS sequence"/>
</dbReference>